<dbReference type="InterPro" id="IPR050079">
    <property type="entry name" value="DEAD_box_RNA_helicase"/>
</dbReference>
<dbReference type="GO" id="GO:0016787">
    <property type="term" value="F:hydrolase activity"/>
    <property type="evidence" value="ECO:0007669"/>
    <property type="project" value="UniProtKB-KW"/>
</dbReference>
<dbReference type="InterPro" id="IPR001650">
    <property type="entry name" value="Helicase_C-like"/>
</dbReference>
<evidence type="ECO:0000259" key="8">
    <source>
        <dbReference type="PROSITE" id="PS51194"/>
    </source>
</evidence>
<dbReference type="PROSITE" id="PS51194">
    <property type="entry name" value="HELICASE_CTER"/>
    <property type="match status" value="1"/>
</dbReference>
<dbReference type="Gene3D" id="3.40.50.300">
    <property type="entry name" value="P-loop containing nucleotide triphosphate hydrolases"/>
    <property type="match status" value="2"/>
</dbReference>
<dbReference type="PANTHER" id="PTHR47959:SF13">
    <property type="entry name" value="ATP-DEPENDENT RNA HELICASE RHLE"/>
    <property type="match status" value="1"/>
</dbReference>
<accession>A0A0G1RLH2</accession>
<dbReference type="PANTHER" id="PTHR47959">
    <property type="entry name" value="ATP-DEPENDENT RNA HELICASE RHLE-RELATED"/>
    <property type="match status" value="1"/>
</dbReference>
<dbReference type="Pfam" id="PF00270">
    <property type="entry name" value="DEAD"/>
    <property type="match status" value="1"/>
</dbReference>
<dbReference type="GO" id="GO:0003676">
    <property type="term" value="F:nucleic acid binding"/>
    <property type="evidence" value="ECO:0007669"/>
    <property type="project" value="InterPro"/>
</dbReference>
<dbReference type="GO" id="GO:0005829">
    <property type="term" value="C:cytosol"/>
    <property type="evidence" value="ECO:0007669"/>
    <property type="project" value="TreeGrafter"/>
</dbReference>
<evidence type="ECO:0000256" key="6">
    <source>
        <dbReference type="PROSITE-ProRule" id="PRU00552"/>
    </source>
</evidence>
<gene>
    <name evidence="10" type="ORF">UX31_C0012G0016</name>
</gene>
<comment type="similarity">
    <text evidence="5">Belongs to the DEAD box helicase family.</text>
</comment>
<dbReference type="InterPro" id="IPR044742">
    <property type="entry name" value="DEAD/DEAH_RhlB"/>
</dbReference>
<dbReference type="SUPFAM" id="SSF52540">
    <property type="entry name" value="P-loop containing nucleoside triphosphate hydrolases"/>
    <property type="match status" value="1"/>
</dbReference>
<protein>
    <submittedName>
        <fullName evidence="10">DEAD/DEAH box helicase domain protein</fullName>
    </submittedName>
</protein>
<dbReference type="SMART" id="SM00490">
    <property type="entry name" value="HELICc"/>
    <property type="match status" value="1"/>
</dbReference>
<name>A0A0G1RLH2_9BACT</name>
<evidence type="ECO:0000313" key="11">
    <source>
        <dbReference type="Proteomes" id="UP000034107"/>
    </source>
</evidence>
<reference evidence="10 11" key="1">
    <citation type="journal article" date="2015" name="Nature">
        <title>rRNA introns, odd ribosomes, and small enigmatic genomes across a large radiation of phyla.</title>
        <authorList>
            <person name="Brown C.T."/>
            <person name="Hug L.A."/>
            <person name="Thomas B.C."/>
            <person name="Sharon I."/>
            <person name="Castelle C.J."/>
            <person name="Singh A."/>
            <person name="Wilkins M.J."/>
            <person name="Williams K.H."/>
            <person name="Banfield J.F."/>
        </authorList>
    </citation>
    <scope>NUCLEOTIDE SEQUENCE [LARGE SCALE GENOMIC DNA]</scope>
</reference>
<feature type="domain" description="Helicase ATP-binding" evidence="7">
    <location>
        <begin position="86"/>
        <end position="255"/>
    </location>
</feature>
<dbReference type="AlphaFoldDB" id="A0A0G1RLH2"/>
<keyword evidence="2" id="KW-0378">Hydrolase</keyword>
<evidence type="ECO:0000256" key="5">
    <source>
        <dbReference type="ARBA" id="ARBA00038437"/>
    </source>
</evidence>
<keyword evidence="1" id="KW-0547">Nucleotide-binding</keyword>
<dbReference type="Proteomes" id="UP000034107">
    <property type="component" value="Unassembled WGS sequence"/>
</dbReference>
<dbReference type="InterPro" id="IPR027417">
    <property type="entry name" value="P-loop_NTPase"/>
</dbReference>
<evidence type="ECO:0000256" key="3">
    <source>
        <dbReference type="ARBA" id="ARBA00022806"/>
    </source>
</evidence>
<dbReference type="Pfam" id="PF00271">
    <property type="entry name" value="Helicase_C"/>
    <property type="match status" value="1"/>
</dbReference>
<dbReference type="SMART" id="SM00487">
    <property type="entry name" value="DEXDc"/>
    <property type="match status" value="1"/>
</dbReference>
<proteinExistence type="inferred from homology"/>
<dbReference type="CDD" id="cd18787">
    <property type="entry name" value="SF2_C_DEAD"/>
    <property type="match status" value="1"/>
</dbReference>
<evidence type="ECO:0000256" key="1">
    <source>
        <dbReference type="ARBA" id="ARBA00022741"/>
    </source>
</evidence>
<evidence type="ECO:0000256" key="2">
    <source>
        <dbReference type="ARBA" id="ARBA00022801"/>
    </source>
</evidence>
<evidence type="ECO:0000259" key="7">
    <source>
        <dbReference type="PROSITE" id="PS51192"/>
    </source>
</evidence>
<dbReference type="InterPro" id="IPR014001">
    <property type="entry name" value="Helicase_ATP-bd"/>
</dbReference>
<dbReference type="InterPro" id="IPR014014">
    <property type="entry name" value="RNA_helicase_DEAD_Q_motif"/>
</dbReference>
<evidence type="ECO:0000259" key="9">
    <source>
        <dbReference type="PROSITE" id="PS51195"/>
    </source>
</evidence>
<dbReference type="GO" id="GO:0005524">
    <property type="term" value="F:ATP binding"/>
    <property type="evidence" value="ECO:0007669"/>
    <property type="project" value="UniProtKB-KW"/>
</dbReference>
<keyword evidence="3 10" id="KW-0347">Helicase</keyword>
<organism evidence="10 11">
    <name type="scientific">Candidatus Nomurabacteria bacterium GW2011_GWA1_46_11</name>
    <dbReference type="NCBI Taxonomy" id="1618732"/>
    <lineage>
        <taxon>Bacteria</taxon>
        <taxon>Candidatus Nomuraibacteriota</taxon>
    </lineage>
</organism>
<evidence type="ECO:0000256" key="4">
    <source>
        <dbReference type="ARBA" id="ARBA00022840"/>
    </source>
</evidence>
<feature type="short sequence motif" description="Q motif" evidence="6">
    <location>
        <begin position="55"/>
        <end position="83"/>
    </location>
</feature>
<dbReference type="PROSITE" id="PS51195">
    <property type="entry name" value="Q_MOTIF"/>
    <property type="match status" value="1"/>
</dbReference>
<feature type="domain" description="Helicase C-terminal" evidence="8">
    <location>
        <begin position="279"/>
        <end position="397"/>
    </location>
</feature>
<dbReference type="CDD" id="cd00268">
    <property type="entry name" value="DEADc"/>
    <property type="match status" value="1"/>
</dbReference>
<feature type="domain" description="DEAD-box RNA helicase Q" evidence="9">
    <location>
        <begin position="55"/>
        <end position="83"/>
    </location>
</feature>
<dbReference type="EMBL" id="LCLS01000012">
    <property type="protein sequence ID" value="KKU21780.1"/>
    <property type="molecule type" value="Genomic_DNA"/>
</dbReference>
<evidence type="ECO:0000313" key="10">
    <source>
        <dbReference type="EMBL" id="KKU21780.1"/>
    </source>
</evidence>
<dbReference type="PROSITE" id="PS51192">
    <property type="entry name" value="HELICASE_ATP_BIND_1"/>
    <property type="match status" value="1"/>
</dbReference>
<dbReference type="InterPro" id="IPR011545">
    <property type="entry name" value="DEAD/DEAH_box_helicase_dom"/>
</dbReference>
<comment type="caution">
    <text evidence="10">The sequence shown here is derived from an EMBL/GenBank/DDBJ whole genome shotgun (WGS) entry which is preliminary data.</text>
</comment>
<dbReference type="GO" id="GO:0003724">
    <property type="term" value="F:RNA helicase activity"/>
    <property type="evidence" value="ECO:0007669"/>
    <property type="project" value="InterPro"/>
</dbReference>
<sequence>MQGTFYYHRPAGHQASRFGGRGFGGGKRVVKSFNPFLLIQNNKETQREEPTLALHQFTDFQISDELQRSILQKGYTTPTPIQDQAIPHILAGRDLIGIAHTGTGKTAAFLIPLINKVQKDRQEKVLILSPTRELASQTQDEFYDFSQTLGIYSVLCIGGVNISPQRNGLRRPHNFVIGTPGRIKDLVRERSLQLANFHTVVLDEADHMVDIGFIADVKYLVSLLSPNRQSLFFSATINGRVREILQGFVQNAITVSVKTRETAENVQQAIVKVDDKNRKIDQLHDLLLQEECEKVLIFGRTKWGVQKLSDELARRGFKAEAIHGDKKQNQRLRTLEKFKKNEIKILLATDVASRGLDIPNVSHVINYDLPESQDAYIHRIGRTGRADKMGIALTFVG</sequence>
<keyword evidence="4" id="KW-0067">ATP-binding</keyword>